<name>A0A1X0R3A7_RHIZD</name>
<dbReference type="Pfam" id="PF07690">
    <property type="entry name" value="MFS_1"/>
    <property type="match status" value="1"/>
</dbReference>
<organism evidence="4">
    <name type="scientific">Rhizopus microsporus var. microsporus</name>
    <dbReference type="NCBI Taxonomy" id="86635"/>
    <lineage>
        <taxon>Eukaryota</taxon>
        <taxon>Fungi</taxon>
        <taxon>Fungi incertae sedis</taxon>
        <taxon>Mucoromycota</taxon>
        <taxon>Mucoromycotina</taxon>
        <taxon>Mucoromycetes</taxon>
        <taxon>Mucorales</taxon>
        <taxon>Mucorineae</taxon>
        <taxon>Rhizopodaceae</taxon>
        <taxon>Rhizopus</taxon>
    </lineage>
</organism>
<dbReference type="GO" id="GO:0022857">
    <property type="term" value="F:transmembrane transporter activity"/>
    <property type="evidence" value="ECO:0007669"/>
    <property type="project" value="InterPro"/>
</dbReference>
<dbReference type="InterPro" id="IPR020846">
    <property type="entry name" value="MFS_dom"/>
</dbReference>
<dbReference type="SUPFAM" id="SSF103473">
    <property type="entry name" value="MFS general substrate transporter"/>
    <property type="match status" value="1"/>
</dbReference>
<dbReference type="EMBL" id="KV921922">
    <property type="protein sequence ID" value="ORE06471.1"/>
    <property type="molecule type" value="Genomic_DNA"/>
</dbReference>
<comment type="subcellular location">
    <subcellularLocation>
        <location evidence="1">Membrane</location>
        <topology evidence="1">Multi-pass membrane protein</topology>
    </subcellularLocation>
</comment>
<dbReference type="Gene3D" id="1.20.1250.20">
    <property type="entry name" value="MFS general substrate transporter like domains"/>
    <property type="match status" value="1"/>
</dbReference>
<sequence length="57" mass="5953">MQGISNACVWTLGGSLVVDRFPIEELGKQMGIVSVFHFVGMLSGPAIGGGVFIIKST</sequence>
<feature type="transmembrane region" description="Helical" evidence="2">
    <location>
        <begin position="30"/>
        <end position="54"/>
    </location>
</feature>
<accession>A0A1X0R3A7</accession>
<keyword evidence="2" id="KW-1133">Transmembrane helix</keyword>
<evidence type="ECO:0000256" key="1">
    <source>
        <dbReference type="ARBA" id="ARBA00004141"/>
    </source>
</evidence>
<evidence type="ECO:0000259" key="3">
    <source>
        <dbReference type="PROSITE" id="PS50850"/>
    </source>
</evidence>
<dbReference type="VEuPathDB" id="FungiDB:BCV72DRAFT_305479"/>
<dbReference type="InterPro" id="IPR011701">
    <property type="entry name" value="MFS"/>
</dbReference>
<dbReference type="InterPro" id="IPR036259">
    <property type="entry name" value="MFS_trans_sf"/>
</dbReference>
<keyword evidence="2" id="KW-0472">Membrane</keyword>
<proteinExistence type="predicted"/>
<evidence type="ECO:0000256" key="2">
    <source>
        <dbReference type="SAM" id="Phobius"/>
    </source>
</evidence>
<dbReference type="AlphaFoldDB" id="A0A1X0R3A7"/>
<dbReference type="GO" id="GO:0016020">
    <property type="term" value="C:membrane"/>
    <property type="evidence" value="ECO:0007669"/>
    <property type="project" value="UniProtKB-SubCell"/>
</dbReference>
<feature type="domain" description="Major facilitator superfamily (MFS) profile" evidence="3">
    <location>
        <begin position="1"/>
        <end position="57"/>
    </location>
</feature>
<protein>
    <recommendedName>
        <fullName evidence="3">Major facilitator superfamily (MFS) profile domain-containing protein</fullName>
    </recommendedName>
</protein>
<gene>
    <name evidence="4" type="ORF">BCV72DRAFT_305479</name>
</gene>
<dbReference type="Proteomes" id="UP000242414">
    <property type="component" value="Unassembled WGS sequence"/>
</dbReference>
<reference evidence="4" key="1">
    <citation type="journal article" date="2016" name="Proc. Natl. Acad. Sci. U.S.A.">
        <title>Lipid metabolic changes in an early divergent fungus govern the establishment of a mutualistic symbiosis with endobacteria.</title>
        <authorList>
            <person name="Lastovetsky O.A."/>
            <person name="Gaspar M.L."/>
            <person name="Mondo S.J."/>
            <person name="LaButti K.M."/>
            <person name="Sandor L."/>
            <person name="Grigoriev I.V."/>
            <person name="Henry S.A."/>
            <person name="Pawlowska T.E."/>
        </authorList>
    </citation>
    <scope>NUCLEOTIDE SEQUENCE [LARGE SCALE GENOMIC DNA]</scope>
    <source>
        <strain evidence="4">ATCC 52814</strain>
    </source>
</reference>
<evidence type="ECO:0000313" key="4">
    <source>
        <dbReference type="EMBL" id="ORE06471.1"/>
    </source>
</evidence>
<keyword evidence="2" id="KW-0812">Transmembrane</keyword>
<dbReference type="PROSITE" id="PS50850">
    <property type="entry name" value="MFS"/>
    <property type="match status" value="1"/>
</dbReference>